<proteinExistence type="predicted"/>
<protein>
    <submittedName>
        <fullName evidence="2">Uncharacterized protein</fullName>
    </submittedName>
</protein>
<dbReference type="Proteomes" id="UP000239735">
    <property type="component" value="Unassembled WGS sequence"/>
</dbReference>
<evidence type="ECO:0000313" key="3">
    <source>
        <dbReference type="Proteomes" id="UP000239735"/>
    </source>
</evidence>
<dbReference type="AlphaFoldDB" id="A0A2N9LJN9"/>
<name>A0A2N9LJN9_9BACT</name>
<organism evidence="2 3">
    <name type="scientific">Candidatus Sulfuritelmatomonas gaucii</name>
    <dbReference type="NCBI Taxonomy" id="2043161"/>
    <lineage>
        <taxon>Bacteria</taxon>
        <taxon>Pseudomonadati</taxon>
        <taxon>Acidobacteriota</taxon>
        <taxon>Terriglobia</taxon>
        <taxon>Terriglobales</taxon>
        <taxon>Acidobacteriaceae</taxon>
        <taxon>Candidatus Sulfuritelmatomonas</taxon>
    </lineage>
</organism>
<sequence length="39" mass="4180">MAQASRPGRSSECEPLGPHRASQMTTTAAPSYNHPGHIF</sequence>
<evidence type="ECO:0000256" key="1">
    <source>
        <dbReference type="SAM" id="MobiDB-lite"/>
    </source>
</evidence>
<feature type="region of interest" description="Disordered" evidence="1">
    <location>
        <begin position="1"/>
        <end position="39"/>
    </location>
</feature>
<reference evidence="3" key="1">
    <citation type="submission" date="2018-02" db="EMBL/GenBank/DDBJ databases">
        <authorList>
            <person name="Hausmann B."/>
        </authorList>
    </citation>
    <scope>NUCLEOTIDE SEQUENCE [LARGE SCALE GENOMIC DNA]</scope>
    <source>
        <strain evidence="3">Peat soil MAG SbA5</strain>
    </source>
</reference>
<dbReference type="EMBL" id="OKRB01000097">
    <property type="protein sequence ID" value="SPE23487.1"/>
    <property type="molecule type" value="Genomic_DNA"/>
</dbReference>
<accession>A0A2N9LJN9</accession>
<evidence type="ECO:0000313" key="2">
    <source>
        <dbReference type="EMBL" id="SPE23487.1"/>
    </source>
</evidence>
<gene>
    <name evidence="2" type="ORF">SBA5_40012</name>
</gene>